<dbReference type="PANTHER" id="PTHR37418">
    <property type="entry name" value="3-KETO-5-AMINOHEXANOATE CLEAVAGE ENZYME-RELATED"/>
    <property type="match status" value="1"/>
</dbReference>
<dbReference type="AlphaFoldDB" id="A0A5P9P9M8"/>
<evidence type="ECO:0000256" key="1">
    <source>
        <dbReference type="ARBA" id="ARBA00001947"/>
    </source>
</evidence>
<sequence length="285" mass="31952">MPYSGYQDYFDRKLIISVATTGGHHGKEANPNLPLEPEEIARDVRDCEAAGASIVHIHARTDDGETTKDLERYQAIRDAIDEYCDDILVNFTTGGGGIYSREERIAPILETEPRPDMATVDIGPMNFGQTRTAINPREQNEEYADQMREAGVKPELEIFNPGHIPEMQHLIDEDLLDAPYWCTLILGMQTGTPAHPRNLINLVDNLPDPVEWQALAVGRHQLPLTTMAITLGGHVRVGMEDNIYYRKNELAESNAQLVRRTARIAEELERPIASPTEAREMLGIE</sequence>
<evidence type="ECO:0000256" key="4">
    <source>
        <dbReference type="ARBA" id="ARBA00022833"/>
    </source>
</evidence>
<dbReference type="GO" id="GO:0046872">
    <property type="term" value="F:metal ion binding"/>
    <property type="evidence" value="ECO:0007669"/>
    <property type="project" value="UniProtKB-KW"/>
</dbReference>
<dbReference type="Pfam" id="PF05853">
    <property type="entry name" value="BKACE"/>
    <property type="match status" value="1"/>
</dbReference>
<evidence type="ECO:0000313" key="6">
    <source>
        <dbReference type="Proteomes" id="UP000326170"/>
    </source>
</evidence>
<keyword evidence="5" id="KW-0614">Plasmid</keyword>
<evidence type="ECO:0000256" key="3">
    <source>
        <dbReference type="ARBA" id="ARBA00022723"/>
    </source>
</evidence>
<dbReference type="InterPro" id="IPR013785">
    <property type="entry name" value="Aldolase_TIM"/>
</dbReference>
<accession>A0A5P9P9M8</accession>
<evidence type="ECO:0000313" key="5">
    <source>
        <dbReference type="EMBL" id="QFU84802.1"/>
    </source>
</evidence>
<dbReference type="GO" id="GO:0043720">
    <property type="term" value="F:3-keto-5-aminohexanoate cleavage activity"/>
    <property type="evidence" value="ECO:0007669"/>
    <property type="project" value="InterPro"/>
</dbReference>
<dbReference type="RefSeq" id="WP_152944361.1">
    <property type="nucleotide sequence ID" value="NZ_CP045490.1"/>
</dbReference>
<organism evidence="5 6">
    <name type="scientific">Natronorubrum aibiense</name>
    <dbReference type="NCBI Taxonomy" id="348826"/>
    <lineage>
        <taxon>Archaea</taxon>
        <taxon>Methanobacteriati</taxon>
        <taxon>Methanobacteriota</taxon>
        <taxon>Stenosarchaea group</taxon>
        <taxon>Halobacteria</taxon>
        <taxon>Halobacteriales</taxon>
        <taxon>Natrialbaceae</taxon>
        <taxon>Natronorubrum</taxon>
    </lineage>
</organism>
<dbReference type="GeneID" id="42303358"/>
<dbReference type="EMBL" id="CP045490">
    <property type="protein sequence ID" value="QFU84802.1"/>
    <property type="molecule type" value="Genomic_DNA"/>
</dbReference>
<keyword evidence="6" id="KW-1185">Reference proteome</keyword>
<keyword evidence="2" id="KW-0808">Transferase</keyword>
<dbReference type="Proteomes" id="UP000326170">
    <property type="component" value="Plasmid unnamed2"/>
</dbReference>
<reference evidence="5 6" key="1">
    <citation type="journal article" date="2007" name="Int. J. Syst. Evol. Microbiol.">
        <title>Natronorubrum sulfidifaciens sp. nov., an extremely haloalkaliphilic archaeon isolated from Aiding salt lake in Xin-Jiang, China.</title>
        <authorList>
            <person name="Cui H.L."/>
            <person name="Tohty D."/>
            <person name="Liu H.C."/>
            <person name="Liu S.J."/>
            <person name="Oren A."/>
            <person name="Zhou P.J."/>
        </authorList>
    </citation>
    <scope>NUCLEOTIDE SEQUENCE [LARGE SCALE GENOMIC DNA]</scope>
    <source>
        <strain evidence="5 6">7-3</strain>
        <plasmid evidence="5">unnamed2</plasmid>
    </source>
</reference>
<dbReference type="OrthoDB" id="299212at2157"/>
<proteinExistence type="predicted"/>
<dbReference type="PANTHER" id="PTHR37418:SF2">
    <property type="entry name" value="3-KETO-5-AMINOHEXANOATE CLEAVAGE ENZYME"/>
    <property type="match status" value="1"/>
</dbReference>
<geneLocation type="plasmid" evidence="5 6">
    <name>unnamed2</name>
</geneLocation>
<evidence type="ECO:0000256" key="2">
    <source>
        <dbReference type="ARBA" id="ARBA00022679"/>
    </source>
</evidence>
<protein>
    <submittedName>
        <fullName evidence="5">3-keto-5-aminohexanoate cleavage protein</fullName>
    </submittedName>
</protein>
<keyword evidence="3" id="KW-0479">Metal-binding</keyword>
<keyword evidence="4" id="KW-0862">Zinc</keyword>
<gene>
    <name evidence="5" type="ORF">GCU68_20075</name>
</gene>
<dbReference type="KEGG" id="nas:GCU68_20075"/>
<comment type="cofactor">
    <cofactor evidence="1">
        <name>Zn(2+)</name>
        <dbReference type="ChEBI" id="CHEBI:29105"/>
    </cofactor>
</comment>
<dbReference type="Gene3D" id="3.20.20.70">
    <property type="entry name" value="Aldolase class I"/>
    <property type="match status" value="1"/>
</dbReference>
<dbReference type="InterPro" id="IPR008567">
    <property type="entry name" value="BKACE"/>
</dbReference>
<name>A0A5P9P9M8_9EURY</name>